<dbReference type="EMBL" id="CAAHFG010000001">
    <property type="protein sequence ID" value="VGO12502.1"/>
    <property type="molecule type" value="Genomic_DNA"/>
</dbReference>
<evidence type="ECO:0000313" key="4">
    <source>
        <dbReference type="EMBL" id="VGO12502.1"/>
    </source>
</evidence>
<dbReference type="InterPro" id="IPR050300">
    <property type="entry name" value="GDXG_lipolytic_enzyme"/>
</dbReference>
<dbReference type="Gene3D" id="3.40.50.1820">
    <property type="entry name" value="alpha/beta hydrolase"/>
    <property type="match status" value="1"/>
</dbReference>
<accession>A0A6C2TY10</accession>
<evidence type="ECO:0000313" key="5">
    <source>
        <dbReference type="Proteomes" id="UP000366872"/>
    </source>
</evidence>
<dbReference type="InterPro" id="IPR029058">
    <property type="entry name" value="AB_hydrolase_fold"/>
</dbReference>
<organism evidence="4 5">
    <name type="scientific">Pontiella desulfatans</name>
    <dbReference type="NCBI Taxonomy" id="2750659"/>
    <lineage>
        <taxon>Bacteria</taxon>
        <taxon>Pseudomonadati</taxon>
        <taxon>Kiritimatiellota</taxon>
        <taxon>Kiritimatiellia</taxon>
        <taxon>Kiritimatiellales</taxon>
        <taxon>Pontiellaceae</taxon>
        <taxon>Pontiella</taxon>
    </lineage>
</organism>
<dbReference type="AlphaFoldDB" id="A0A6C2TY10"/>
<dbReference type="Proteomes" id="UP000366872">
    <property type="component" value="Unassembled WGS sequence"/>
</dbReference>
<dbReference type="SUPFAM" id="SSF53474">
    <property type="entry name" value="alpha/beta-Hydrolases"/>
    <property type="match status" value="1"/>
</dbReference>
<dbReference type="InterPro" id="IPR049492">
    <property type="entry name" value="BD-FAE-like_dom"/>
</dbReference>
<dbReference type="PANTHER" id="PTHR48081">
    <property type="entry name" value="AB HYDROLASE SUPERFAMILY PROTEIN C4A8.06C"/>
    <property type="match status" value="1"/>
</dbReference>
<dbReference type="PANTHER" id="PTHR48081:SF30">
    <property type="entry name" value="ACETYL-HYDROLASE LIPR-RELATED"/>
    <property type="match status" value="1"/>
</dbReference>
<gene>
    <name evidence="4" type="primary">nlhH_3</name>
    <name evidence="4" type="ORF">PDESU_01055</name>
</gene>
<dbReference type="GO" id="GO:0004806">
    <property type="term" value="F:triacylglycerol lipase activity"/>
    <property type="evidence" value="ECO:0007669"/>
    <property type="project" value="TreeGrafter"/>
</dbReference>
<keyword evidence="5" id="KW-1185">Reference proteome</keyword>
<dbReference type="Pfam" id="PF20434">
    <property type="entry name" value="BD-FAE"/>
    <property type="match status" value="1"/>
</dbReference>
<evidence type="ECO:0000256" key="1">
    <source>
        <dbReference type="ARBA" id="ARBA00010515"/>
    </source>
</evidence>
<comment type="similarity">
    <text evidence="1">Belongs to the 'GDXG' lipolytic enzyme family.</text>
</comment>
<reference evidence="4 5" key="1">
    <citation type="submission" date="2019-04" db="EMBL/GenBank/DDBJ databases">
        <authorList>
            <person name="Van Vliet M D."/>
        </authorList>
    </citation>
    <scope>NUCLEOTIDE SEQUENCE [LARGE SCALE GENOMIC DNA]</scope>
    <source>
        <strain evidence="4 5">F1</strain>
    </source>
</reference>
<keyword evidence="2" id="KW-0378">Hydrolase</keyword>
<name>A0A6C2TY10_PONDE</name>
<dbReference type="RefSeq" id="WP_168441985.1">
    <property type="nucleotide sequence ID" value="NZ_CAAHFG010000001.1"/>
</dbReference>
<feature type="domain" description="BD-FAE-like" evidence="3">
    <location>
        <begin position="28"/>
        <end position="148"/>
    </location>
</feature>
<proteinExistence type="inferred from homology"/>
<protein>
    <submittedName>
        <fullName evidence="4">Carboxylesterase NlhH</fullName>
    </submittedName>
</protein>
<evidence type="ECO:0000256" key="2">
    <source>
        <dbReference type="ARBA" id="ARBA00022801"/>
    </source>
</evidence>
<sequence>MVLVGSSVFGAADAQWTYKTVGETELKMDVFLPDGYESSKEQFPTIVIFHGGSWRTGTPDMHYPDCAYWSKRGMVAVSVDYRLKERDNIEVPLECVKDAKSAVRYLRKSATKLRVDPDKLVVAGGSAGGQMAAAVAMIDGVNDEDDDLSVSCKPNAVILYNPWFKCEAELSPPNFIREGLPPMITFVGSEDPGIPNESLLTFHKDLKQAGNASEFYIGNGGKHGFCNGRNPRNRFFYWSLELEDAFLVKHGILRGAHQVVRPGNVTPLAPKEFVAYD</sequence>
<evidence type="ECO:0000259" key="3">
    <source>
        <dbReference type="Pfam" id="PF20434"/>
    </source>
</evidence>